<dbReference type="AlphaFoldDB" id="A0A3G6J712"/>
<evidence type="ECO:0000313" key="1">
    <source>
        <dbReference type="EMBL" id="AZA13857.1"/>
    </source>
</evidence>
<organism evidence="1 2">
    <name type="scientific">Corynebacterium choanae</name>
    <dbReference type="NCBI Taxonomy" id="1862358"/>
    <lineage>
        <taxon>Bacteria</taxon>
        <taxon>Bacillati</taxon>
        <taxon>Actinomycetota</taxon>
        <taxon>Actinomycetes</taxon>
        <taxon>Mycobacteriales</taxon>
        <taxon>Corynebacteriaceae</taxon>
        <taxon>Corynebacterium</taxon>
    </lineage>
</organism>
<gene>
    <name evidence="1" type="ORF">CCHOA_07325</name>
</gene>
<proteinExistence type="predicted"/>
<accession>A0A3G6J712</accession>
<name>A0A3G6J712_9CORY</name>
<sequence>MWSAGCRGTRRFEQLGECGCWLIVQGNIVPAAVSFPPLPAWCMLTVCRQVGVGMRHGTVAEVPMCKGSAVKRGALSTPRFSQCCAQLGVANGGKQCSVQGSF</sequence>
<keyword evidence="2" id="KW-1185">Reference proteome</keyword>
<protein>
    <submittedName>
        <fullName evidence="1">Uncharacterized protein</fullName>
    </submittedName>
</protein>
<evidence type="ECO:0000313" key="2">
    <source>
        <dbReference type="Proteomes" id="UP000269019"/>
    </source>
</evidence>
<dbReference type="EMBL" id="CP033896">
    <property type="protein sequence ID" value="AZA13857.1"/>
    <property type="molecule type" value="Genomic_DNA"/>
</dbReference>
<dbReference type="KEGG" id="ccho:CCHOA_07325"/>
<dbReference type="Proteomes" id="UP000269019">
    <property type="component" value="Chromosome"/>
</dbReference>
<reference evidence="1 2" key="1">
    <citation type="submission" date="2018-11" db="EMBL/GenBank/DDBJ databases">
        <authorList>
            <person name="Kleinhagauer T."/>
            <person name="Glaeser S.P."/>
            <person name="Spergser J."/>
            <person name="Ruckert C."/>
            <person name="Kaempfer P."/>
            <person name="Busse H.-J."/>
        </authorList>
    </citation>
    <scope>NUCLEOTIDE SEQUENCE [LARGE SCALE GENOMIC DNA]</scope>
    <source>
        <strain evidence="1 2">200CH</strain>
    </source>
</reference>